<dbReference type="Gene3D" id="1.10.1520.10">
    <property type="entry name" value="Ribonuclease III domain"/>
    <property type="match status" value="1"/>
</dbReference>
<dbReference type="PROSITE" id="PS50142">
    <property type="entry name" value="RNASE_3_2"/>
    <property type="match status" value="1"/>
</dbReference>
<evidence type="ECO:0000313" key="11">
    <source>
        <dbReference type="EMBL" id="THD69104.1"/>
    </source>
</evidence>
<dbReference type="SMART" id="SM00535">
    <property type="entry name" value="RIBOc"/>
    <property type="match status" value="1"/>
</dbReference>
<dbReference type="SUPFAM" id="SSF69065">
    <property type="entry name" value="RNase III domain-like"/>
    <property type="match status" value="1"/>
</dbReference>
<dbReference type="CDD" id="cd00593">
    <property type="entry name" value="RIBOc"/>
    <property type="match status" value="1"/>
</dbReference>
<dbReference type="GO" id="GO:0010468">
    <property type="term" value="P:regulation of gene expression"/>
    <property type="evidence" value="ECO:0007669"/>
    <property type="project" value="TreeGrafter"/>
</dbReference>
<evidence type="ECO:0000259" key="9">
    <source>
        <dbReference type="PROSITE" id="PS50137"/>
    </source>
</evidence>
<evidence type="ECO:0000256" key="6">
    <source>
        <dbReference type="ARBA" id="ARBA00022801"/>
    </source>
</evidence>
<dbReference type="AlphaFoldDB" id="A0A4S3M1W4"/>
<dbReference type="CDD" id="cd19875">
    <property type="entry name" value="DSRM_EIF2AK2-like"/>
    <property type="match status" value="1"/>
</dbReference>
<dbReference type="EMBL" id="SSMC01000001">
    <property type="protein sequence ID" value="THD69104.1"/>
    <property type="molecule type" value="Genomic_DNA"/>
</dbReference>
<dbReference type="GO" id="GO:0006364">
    <property type="term" value="P:rRNA processing"/>
    <property type="evidence" value="ECO:0007669"/>
    <property type="project" value="UniProtKB-UniRule"/>
</dbReference>
<feature type="binding site" evidence="8">
    <location>
        <position position="61"/>
    </location>
    <ligand>
        <name>Mg(2+)</name>
        <dbReference type="ChEBI" id="CHEBI:18420"/>
    </ligand>
</feature>
<name>A0A4S3M1W4_9FLAO</name>
<accession>A0A4S3M1W4</accession>
<keyword evidence="8" id="KW-0819">tRNA processing</keyword>
<dbReference type="RefSeq" id="WP_136334594.1">
    <property type="nucleotide sequence ID" value="NZ_QXMP01000001.1"/>
</dbReference>
<organism evidence="11 12">
    <name type="scientific">Robertkochia marina</name>
    <dbReference type="NCBI Taxonomy" id="1227945"/>
    <lineage>
        <taxon>Bacteria</taxon>
        <taxon>Pseudomonadati</taxon>
        <taxon>Bacteroidota</taxon>
        <taxon>Flavobacteriia</taxon>
        <taxon>Flavobacteriales</taxon>
        <taxon>Flavobacteriaceae</taxon>
        <taxon>Robertkochia</taxon>
    </lineage>
</organism>
<keyword evidence="8" id="KW-0699">rRNA-binding</keyword>
<dbReference type="PANTHER" id="PTHR11207:SF0">
    <property type="entry name" value="RIBONUCLEASE 3"/>
    <property type="match status" value="1"/>
</dbReference>
<dbReference type="GO" id="GO:0006397">
    <property type="term" value="P:mRNA processing"/>
    <property type="evidence" value="ECO:0007669"/>
    <property type="project" value="UniProtKB-UniRule"/>
</dbReference>
<comment type="subcellular location">
    <subcellularLocation>
        <location evidence="8">Cytoplasm</location>
    </subcellularLocation>
</comment>
<comment type="catalytic activity">
    <reaction evidence="1 8">
        <text>Endonucleolytic cleavage to 5'-phosphomonoester.</text>
        <dbReference type="EC" id="3.1.26.3"/>
    </reaction>
</comment>
<dbReference type="HAMAP" id="MF_00104">
    <property type="entry name" value="RNase_III"/>
    <property type="match status" value="1"/>
</dbReference>
<feature type="active site" evidence="8">
    <location>
        <position position="133"/>
    </location>
</feature>
<keyword evidence="6 8" id="KW-0378">Hydrolase</keyword>
<dbReference type="OrthoDB" id="9805026at2"/>
<feature type="active site" evidence="8">
    <location>
        <position position="65"/>
    </location>
</feature>
<dbReference type="SUPFAM" id="SSF54768">
    <property type="entry name" value="dsRNA-binding domain-like"/>
    <property type="match status" value="1"/>
</dbReference>
<keyword evidence="8" id="KW-0479">Metal-binding</keyword>
<keyword evidence="12" id="KW-1185">Reference proteome</keyword>
<sequence length="246" mass="28602">MKFIRKILNSRSTQGGDFFLELTNILGFKPREIRYYKKAFTHRSMNRKDAKGNSVNYERLEFLGDAMLSSIISHFLFNEVPSGDEGYLTKMRSKVVSREHLNELGKDLRLLDFVESKINKDNFGDNIHGNVFEALVGAIYLDRGYEFCQRFIESRVIEPYVDIEQLEGKIISYKSLIIEYCQKEKKSFLFDVFEDDGNDDQKHFGVKLFIDKKLVAKGRATSKKKAEESAARRAYYALQSKIDRVL</sequence>
<feature type="domain" description="DRBM" evidence="9">
    <location>
        <begin position="172"/>
        <end position="240"/>
    </location>
</feature>
<feature type="domain" description="RNase III" evidence="10">
    <location>
        <begin position="19"/>
        <end position="144"/>
    </location>
</feature>
<evidence type="ECO:0000256" key="2">
    <source>
        <dbReference type="ARBA" id="ARBA00010183"/>
    </source>
</evidence>
<dbReference type="PANTHER" id="PTHR11207">
    <property type="entry name" value="RIBONUCLEASE III"/>
    <property type="match status" value="1"/>
</dbReference>
<evidence type="ECO:0000256" key="5">
    <source>
        <dbReference type="ARBA" id="ARBA00022759"/>
    </source>
</evidence>
<feature type="binding site" evidence="8">
    <location>
        <position position="130"/>
    </location>
    <ligand>
        <name>Mg(2+)</name>
        <dbReference type="ChEBI" id="CHEBI:18420"/>
    </ligand>
</feature>
<comment type="subunit">
    <text evidence="8">Homodimer.</text>
</comment>
<dbReference type="GO" id="GO:0003725">
    <property type="term" value="F:double-stranded RNA binding"/>
    <property type="evidence" value="ECO:0007669"/>
    <property type="project" value="TreeGrafter"/>
</dbReference>
<dbReference type="EC" id="3.1.26.3" evidence="8"/>
<dbReference type="Proteomes" id="UP000305939">
    <property type="component" value="Unassembled WGS sequence"/>
</dbReference>
<keyword evidence="3 8" id="KW-0507">mRNA processing</keyword>
<dbReference type="Pfam" id="PF14622">
    <property type="entry name" value="Ribonucleas_3_3"/>
    <property type="match status" value="1"/>
</dbReference>
<gene>
    <name evidence="8 11" type="primary">rnc</name>
    <name evidence="11" type="ORF">E7Z59_01885</name>
</gene>
<dbReference type="InterPro" id="IPR011907">
    <property type="entry name" value="RNase_III"/>
</dbReference>
<evidence type="ECO:0000256" key="8">
    <source>
        <dbReference type="HAMAP-Rule" id="MF_00104"/>
    </source>
</evidence>
<dbReference type="PROSITE" id="PS00517">
    <property type="entry name" value="RNASE_3_1"/>
    <property type="match status" value="1"/>
</dbReference>
<keyword evidence="8" id="KW-0698">rRNA processing</keyword>
<dbReference type="InterPro" id="IPR014720">
    <property type="entry name" value="dsRBD_dom"/>
</dbReference>
<keyword evidence="8" id="KW-0460">Magnesium</keyword>
<keyword evidence="4 8" id="KW-0540">Nuclease</keyword>
<dbReference type="Gene3D" id="3.30.160.20">
    <property type="match status" value="1"/>
</dbReference>
<dbReference type="PROSITE" id="PS50137">
    <property type="entry name" value="DS_RBD"/>
    <property type="match status" value="1"/>
</dbReference>
<feature type="binding site" evidence="8">
    <location>
        <position position="133"/>
    </location>
    <ligand>
        <name>Mg(2+)</name>
        <dbReference type="ChEBI" id="CHEBI:18420"/>
    </ligand>
</feature>
<dbReference type="GO" id="GO:0005737">
    <property type="term" value="C:cytoplasm"/>
    <property type="evidence" value="ECO:0007669"/>
    <property type="project" value="UniProtKB-SubCell"/>
</dbReference>
<reference evidence="11 12" key="1">
    <citation type="submission" date="2019-04" db="EMBL/GenBank/DDBJ databases">
        <title>Draft genome sequence of Robertkochia marina CC-AMO-30D.</title>
        <authorList>
            <person name="Hameed A."/>
            <person name="Lin S.-Y."/>
            <person name="Shahina M."/>
            <person name="Lai W.-A."/>
            <person name="Young C.-C."/>
        </authorList>
    </citation>
    <scope>NUCLEOTIDE SEQUENCE [LARGE SCALE GENOMIC DNA]</scope>
    <source>
        <strain evidence="11 12">CC-AMO-30D</strain>
    </source>
</reference>
<comment type="similarity">
    <text evidence="2">Belongs to the ribonuclease III family.</text>
</comment>
<dbReference type="GO" id="GO:0046872">
    <property type="term" value="F:metal ion binding"/>
    <property type="evidence" value="ECO:0007669"/>
    <property type="project" value="UniProtKB-KW"/>
</dbReference>
<evidence type="ECO:0000313" key="12">
    <source>
        <dbReference type="Proteomes" id="UP000305939"/>
    </source>
</evidence>
<evidence type="ECO:0000256" key="7">
    <source>
        <dbReference type="ARBA" id="ARBA00022884"/>
    </source>
</evidence>
<comment type="cofactor">
    <cofactor evidence="8">
        <name>Mg(2+)</name>
        <dbReference type="ChEBI" id="CHEBI:18420"/>
    </cofactor>
</comment>
<comment type="function">
    <text evidence="8">Digests double-stranded RNA. Involved in the processing of primary rRNA transcript to yield the immediate precursors to the large and small rRNAs (23S and 16S). Processes some mRNAs, and tRNAs when they are encoded in the rRNA operon. Processes pre-crRNA and tracrRNA of type II CRISPR loci if present in the organism.</text>
</comment>
<dbReference type="Pfam" id="PF00035">
    <property type="entry name" value="dsrm"/>
    <property type="match status" value="1"/>
</dbReference>
<protein>
    <recommendedName>
        <fullName evidence="8">Ribonuclease 3</fullName>
        <ecNumber evidence="8">3.1.26.3</ecNumber>
    </recommendedName>
    <alternativeName>
        <fullName evidence="8">Ribonuclease III</fullName>
        <shortName evidence="8">RNase III</shortName>
    </alternativeName>
</protein>
<proteinExistence type="inferred from homology"/>
<dbReference type="SMART" id="SM00358">
    <property type="entry name" value="DSRM"/>
    <property type="match status" value="1"/>
</dbReference>
<evidence type="ECO:0000256" key="1">
    <source>
        <dbReference type="ARBA" id="ARBA00000109"/>
    </source>
</evidence>
<keyword evidence="8" id="KW-0963">Cytoplasm</keyword>
<dbReference type="GO" id="GO:0019843">
    <property type="term" value="F:rRNA binding"/>
    <property type="evidence" value="ECO:0007669"/>
    <property type="project" value="UniProtKB-KW"/>
</dbReference>
<dbReference type="NCBIfam" id="TIGR02191">
    <property type="entry name" value="RNaseIII"/>
    <property type="match status" value="1"/>
</dbReference>
<evidence type="ECO:0000256" key="4">
    <source>
        <dbReference type="ARBA" id="ARBA00022722"/>
    </source>
</evidence>
<dbReference type="InterPro" id="IPR000999">
    <property type="entry name" value="RNase_III_dom"/>
</dbReference>
<dbReference type="GO" id="GO:0004525">
    <property type="term" value="F:ribonuclease III activity"/>
    <property type="evidence" value="ECO:0007669"/>
    <property type="project" value="UniProtKB-UniRule"/>
</dbReference>
<dbReference type="GO" id="GO:0008033">
    <property type="term" value="P:tRNA processing"/>
    <property type="evidence" value="ECO:0007669"/>
    <property type="project" value="UniProtKB-KW"/>
</dbReference>
<comment type="caution">
    <text evidence="11">The sequence shown here is derived from an EMBL/GenBank/DDBJ whole genome shotgun (WGS) entry which is preliminary data.</text>
</comment>
<keyword evidence="7 8" id="KW-0694">RNA-binding</keyword>
<evidence type="ECO:0000259" key="10">
    <source>
        <dbReference type="PROSITE" id="PS50142"/>
    </source>
</evidence>
<dbReference type="InterPro" id="IPR036389">
    <property type="entry name" value="RNase_III_sf"/>
</dbReference>
<evidence type="ECO:0000256" key="3">
    <source>
        <dbReference type="ARBA" id="ARBA00022664"/>
    </source>
</evidence>
<keyword evidence="5 8" id="KW-0255">Endonuclease</keyword>